<evidence type="ECO:0000313" key="2">
    <source>
        <dbReference type="EMBL" id="MYN46069.1"/>
    </source>
</evidence>
<keyword evidence="3" id="KW-1185">Reference proteome</keyword>
<evidence type="ECO:0000259" key="1">
    <source>
        <dbReference type="Pfam" id="PF00501"/>
    </source>
</evidence>
<protein>
    <submittedName>
        <fullName evidence="2">AMP-binding protein</fullName>
    </submittedName>
</protein>
<dbReference type="InterPro" id="IPR050237">
    <property type="entry name" value="ATP-dep_AMP-bd_enzyme"/>
</dbReference>
<dbReference type="Pfam" id="PF00501">
    <property type="entry name" value="AMP-binding"/>
    <property type="match status" value="1"/>
</dbReference>
<dbReference type="RefSeq" id="WP_161035669.1">
    <property type="nucleotide sequence ID" value="NZ_WWCL01000003.1"/>
</dbReference>
<dbReference type="SUPFAM" id="SSF56801">
    <property type="entry name" value="Acetyl-CoA synthetase-like"/>
    <property type="match status" value="1"/>
</dbReference>
<organism evidence="2 3">
    <name type="scientific">Duganella fentianensis</name>
    <dbReference type="NCBI Taxonomy" id="2692177"/>
    <lineage>
        <taxon>Bacteria</taxon>
        <taxon>Pseudomonadati</taxon>
        <taxon>Pseudomonadota</taxon>
        <taxon>Betaproteobacteria</taxon>
        <taxon>Burkholderiales</taxon>
        <taxon>Oxalobacteraceae</taxon>
        <taxon>Telluria group</taxon>
        <taxon>Duganella</taxon>
    </lineage>
</organism>
<reference evidence="2" key="1">
    <citation type="submission" date="2019-12" db="EMBL/GenBank/DDBJ databases">
        <title>Novel species isolated from a subtropical stream in China.</title>
        <authorList>
            <person name="Lu H."/>
        </authorList>
    </citation>
    <scope>NUCLEOTIDE SEQUENCE [LARGE SCALE GENOMIC DNA]</scope>
    <source>
        <strain evidence="2">FT93W</strain>
    </source>
</reference>
<dbReference type="InterPro" id="IPR000873">
    <property type="entry name" value="AMP-dep_synth/lig_dom"/>
</dbReference>
<dbReference type="PANTHER" id="PTHR43767:SF1">
    <property type="entry name" value="NONRIBOSOMAL PEPTIDE SYNTHASE PES1 (EUROFUNG)-RELATED"/>
    <property type="match status" value="1"/>
</dbReference>
<dbReference type="AlphaFoldDB" id="A0A845HYJ4"/>
<feature type="domain" description="AMP-dependent synthetase/ligase" evidence="1">
    <location>
        <begin position="6"/>
        <end position="345"/>
    </location>
</feature>
<dbReference type="Gene3D" id="3.40.50.12780">
    <property type="entry name" value="N-terminal domain of ligase-like"/>
    <property type="match status" value="1"/>
</dbReference>
<dbReference type="PANTHER" id="PTHR43767">
    <property type="entry name" value="LONG-CHAIN-FATTY-ACID--COA LIGASE"/>
    <property type="match status" value="1"/>
</dbReference>
<dbReference type="InterPro" id="IPR042099">
    <property type="entry name" value="ANL_N_sf"/>
</dbReference>
<name>A0A845HYJ4_9BURK</name>
<gene>
    <name evidence="2" type="ORF">GTP23_13520</name>
</gene>
<dbReference type="Proteomes" id="UP000444316">
    <property type="component" value="Unassembled WGS sequence"/>
</dbReference>
<comment type="caution">
    <text evidence="2">The sequence shown here is derived from an EMBL/GenBank/DDBJ whole genome shotgun (WGS) entry which is preliminary data.</text>
</comment>
<accession>A0A845HYJ4</accession>
<evidence type="ECO:0000313" key="3">
    <source>
        <dbReference type="Proteomes" id="UP000444316"/>
    </source>
</evidence>
<proteinExistence type="predicted"/>
<sequence>MNFYDELERYSDRTALITEQHGHTSYGQLAQTADALGAALPPHSLVLCLCDNNLESVAGYLGLLRRRCVPLLVNSSIHPQLLDNLLQTYQPAYVYLPQAQAASVAGRSVHQCGDYSLLATAYADAATAPALAPPLAQLLTTSGSTGSPMLVRQSHGNIQSNAAAIADYLAISSDDRPITTLPLSYSYGLSILNSHLLQGCAIILTTRSLMDKEFWALLKREQATTFGGVPYVYEMLKRLRLGRMDLPSLKTLTQAGGRLGPELSAEFAALCADKGWRFIVMYGQTEATARMAYLPWEYAQSKAGSIGIAIPGGSFTLEDEHGATITAAETVGELVYRGPNVTLGYASCAADLARGDDNHGVLHTGDMAKRDTDGFYTIVGRMKRFLKLFGNRVNLEEVEQLLHAAGHEGVCHGVDDHLRFYSTSTDAAEHAAIKAFLVERTGLHGSAFEVRQIDAIPRNAAGKILYAALP</sequence>
<dbReference type="EMBL" id="WWCL01000003">
    <property type="protein sequence ID" value="MYN46069.1"/>
    <property type="molecule type" value="Genomic_DNA"/>
</dbReference>